<evidence type="ECO:0000256" key="1">
    <source>
        <dbReference type="SAM" id="MobiDB-lite"/>
    </source>
</evidence>
<name>A0ABT9NFB8_9ACTO</name>
<keyword evidence="2" id="KW-0472">Membrane</keyword>
<evidence type="ECO:0000313" key="4">
    <source>
        <dbReference type="Proteomes" id="UP001243212"/>
    </source>
</evidence>
<feature type="transmembrane region" description="Helical" evidence="2">
    <location>
        <begin position="119"/>
        <end position="137"/>
    </location>
</feature>
<feature type="region of interest" description="Disordered" evidence="1">
    <location>
        <begin position="176"/>
        <end position="196"/>
    </location>
</feature>
<protein>
    <submittedName>
        <fullName evidence="3">Membrane protein YczE</fullName>
    </submittedName>
</protein>
<proteinExistence type="predicted"/>
<comment type="caution">
    <text evidence="3">The sequence shown here is derived from an EMBL/GenBank/DDBJ whole genome shotgun (WGS) entry which is preliminary data.</text>
</comment>
<feature type="compositionally biased region" description="Low complexity" evidence="1">
    <location>
        <begin position="176"/>
        <end position="190"/>
    </location>
</feature>
<keyword evidence="2" id="KW-0812">Transmembrane</keyword>
<dbReference type="InterPro" id="IPR038750">
    <property type="entry name" value="YczE/YyaS-like"/>
</dbReference>
<sequence>MWVFTLMTPLTFGVWNFIFNTTFVILQWVLLRRDFPLWYWIQVPITLFFSLLLDLFMALVEPYVPQAYIPRLIFVCVGVFFIALGVAFEVATSTYFLPGEGIVSAITRVSGWRFSRVKVGFDSSLVAIAVVLSLILFQRVEGVREGTLVAAVFTGFIVGWIQGPVSSLHDRFVGPAPSNGNNGGSPADDGYVASGS</sequence>
<reference evidence="3 4" key="1">
    <citation type="submission" date="2023-07" db="EMBL/GenBank/DDBJ databases">
        <title>Sequencing the genomes of 1000 actinobacteria strains.</title>
        <authorList>
            <person name="Klenk H.-P."/>
        </authorList>
    </citation>
    <scope>NUCLEOTIDE SEQUENCE [LARGE SCALE GENOMIC DNA]</scope>
    <source>
        <strain evidence="3 4">DSM 17163</strain>
    </source>
</reference>
<organism evidence="3 4">
    <name type="scientific">Trueperella bonasi</name>
    <dbReference type="NCBI Taxonomy" id="312286"/>
    <lineage>
        <taxon>Bacteria</taxon>
        <taxon>Bacillati</taxon>
        <taxon>Actinomycetota</taxon>
        <taxon>Actinomycetes</taxon>
        <taxon>Actinomycetales</taxon>
        <taxon>Actinomycetaceae</taxon>
        <taxon>Trueperella</taxon>
    </lineage>
</organism>
<feature type="transmembrane region" description="Helical" evidence="2">
    <location>
        <begin position="72"/>
        <end position="98"/>
    </location>
</feature>
<evidence type="ECO:0000313" key="3">
    <source>
        <dbReference type="EMBL" id="MDP9806090.1"/>
    </source>
</evidence>
<feature type="transmembrane region" description="Helical" evidence="2">
    <location>
        <begin position="12"/>
        <end position="30"/>
    </location>
</feature>
<dbReference type="Pfam" id="PF19700">
    <property type="entry name" value="DUF6198"/>
    <property type="match status" value="1"/>
</dbReference>
<gene>
    <name evidence="3" type="ORF">J2S70_000672</name>
</gene>
<keyword evidence="4" id="KW-1185">Reference proteome</keyword>
<accession>A0ABT9NFB8</accession>
<keyword evidence="2" id="KW-1133">Transmembrane helix</keyword>
<dbReference type="Proteomes" id="UP001243212">
    <property type="component" value="Unassembled WGS sequence"/>
</dbReference>
<evidence type="ECO:0000256" key="2">
    <source>
        <dbReference type="SAM" id="Phobius"/>
    </source>
</evidence>
<feature type="transmembrane region" description="Helical" evidence="2">
    <location>
        <begin position="37"/>
        <end position="60"/>
    </location>
</feature>
<dbReference type="PANTHER" id="PTHR40078">
    <property type="entry name" value="INTEGRAL MEMBRANE PROTEIN-RELATED"/>
    <property type="match status" value="1"/>
</dbReference>
<dbReference type="PANTHER" id="PTHR40078:SF1">
    <property type="entry name" value="INTEGRAL MEMBRANE PROTEIN"/>
    <property type="match status" value="1"/>
</dbReference>
<feature type="transmembrane region" description="Helical" evidence="2">
    <location>
        <begin position="143"/>
        <end position="161"/>
    </location>
</feature>
<dbReference type="EMBL" id="JAUSQX010000001">
    <property type="protein sequence ID" value="MDP9806090.1"/>
    <property type="molecule type" value="Genomic_DNA"/>
</dbReference>